<evidence type="ECO:0000313" key="1">
    <source>
        <dbReference type="EMBL" id="MOY35407.1"/>
    </source>
</evidence>
<reference evidence="1" key="1">
    <citation type="submission" date="2019-04" db="EMBL/GenBank/DDBJ databases">
        <title>An insight into the mialome of Ixodes scapularis.</title>
        <authorList>
            <person name="Ribeiro J.M."/>
            <person name="Mather T.N."/>
            <person name="Karim S."/>
        </authorList>
    </citation>
    <scope>NUCLEOTIDE SEQUENCE</scope>
</reference>
<name>A0A4D5RGF2_IXOSC</name>
<accession>A0A4D5RGF2</accession>
<dbReference type="AlphaFoldDB" id="A0A4D5RGF2"/>
<organism evidence="1">
    <name type="scientific">Ixodes scapularis</name>
    <name type="common">Black-legged tick</name>
    <name type="synonym">Deer tick</name>
    <dbReference type="NCBI Taxonomy" id="6945"/>
    <lineage>
        <taxon>Eukaryota</taxon>
        <taxon>Metazoa</taxon>
        <taxon>Ecdysozoa</taxon>
        <taxon>Arthropoda</taxon>
        <taxon>Chelicerata</taxon>
        <taxon>Arachnida</taxon>
        <taxon>Acari</taxon>
        <taxon>Parasitiformes</taxon>
        <taxon>Ixodida</taxon>
        <taxon>Ixodoidea</taxon>
        <taxon>Ixodidae</taxon>
        <taxon>Ixodinae</taxon>
        <taxon>Ixodes</taxon>
    </lineage>
</organism>
<proteinExistence type="predicted"/>
<sequence>MAYPQNEFSSLARILLYARKKNGNNLVGRGREQTETEITCARVYSGVALQGGKGLARISCCYYLRGFPLLADTAEHPSYQVGRTCSHYLAHRSVGDGRRHAKCKGAKDVCRAPLLKKQLSINERLFVPSLSVGALQLFRMGTLARRFHSIGWNSCAGEFGQYWKGRCDRACTRLEKNPVAFKRRPYERLLSNPAVWAATETENTWRHGGGNSLITRCSSRCSWPF</sequence>
<protein>
    <submittedName>
        <fullName evidence="1">Uncharacterized protein</fullName>
    </submittedName>
</protein>
<feature type="non-terminal residue" evidence="1">
    <location>
        <position position="225"/>
    </location>
</feature>
<dbReference type="EMBL" id="GHJT01001436">
    <property type="protein sequence ID" value="MOY35407.1"/>
    <property type="molecule type" value="Transcribed_RNA"/>
</dbReference>